<dbReference type="Gene3D" id="2.170.130.10">
    <property type="entry name" value="TonB-dependent receptor, plug domain"/>
    <property type="match status" value="1"/>
</dbReference>
<dbReference type="Pfam" id="PF07715">
    <property type="entry name" value="Plug"/>
    <property type="match status" value="1"/>
</dbReference>
<organism evidence="12 13">
    <name type="scientific">Brevundimonas diminuta</name>
    <name type="common">Pseudomonas diminuta</name>
    <dbReference type="NCBI Taxonomy" id="293"/>
    <lineage>
        <taxon>Bacteria</taxon>
        <taxon>Pseudomonadati</taxon>
        <taxon>Pseudomonadota</taxon>
        <taxon>Alphaproteobacteria</taxon>
        <taxon>Caulobacterales</taxon>
        <taxon>Caulobacteraceae</taxon>
        <taxon>Brevundimonas</taxon>
    </lineage>
</organism>
<dbReference type="PANTHER" id="PTHR47234">
    <property type="match status" value="1"/>
</dbReference>
<evidence type="ECO:0000256" key="1">
    <source>
        <dbReference type="ARBA" id="ARBA00004571"/>
    </source>
</evidence>
<reference evidence="12 13" key="1">
    <citation type="submission" date="2017-06" db="EMBL/GenBank/DDBJ databases">
        <title>Biodegradation of gentamicin by bacterial consortia AMQD4 in synthetic medium and raw gentamicin sewage.</title>
        <authorList>
            <person name="Chang H."/>
            <person name="Feng Y."/>
            <person name="Li Z."/>
            <person name="Xue J."/>
            <person name="Cheng D."/>
        </authorList>
    </citation>
    <scope>NUCLEOTIDE SEQUENCE [LARGE SCALE GENOMIC DNA]</scope>
    <source>
        <strain evidence="12 13">BZC3</strain>
    </source>
</reference>
<evidence type="ECO:0000256" key="9">
    <source>
        <dbReference type="RuleBase" id="RU003357"/>
    </source>
</evidence>
<evidence type="ECO:0000313" key="13">
    <source>
        <dbReference type="Proteomes" id="UP000197024"/>
    </source>
</evidence>
<evidence type="ECO:0000256" key="6">
    <source>
        <dbReference type="ARBA" id="ARBA00023136"/>
    </source>
</evidence>
<dbReference type="Proteomes" id="UP000197024">
    <property type="component" value="Chromosome"/>
</dbReference>
<evidence type="ECO:0000256" key="3">
    <source>
        <dbReference type="ARBA" id="ARBA00022452"/>
    </source>
</evidence>
<evidence type="ECO:0000259" key="11">
    <source>
        <dbReference type="Pfam" id="PF07715"/>
    </source>
</evidence>
<accession>A0A1Z3M1B6</accession>
<dbReference type="Gene3D" id="2.40.170.20">
    <property type="entry name" value="TonB-dependent receptor, beta-barrel domain"/>
    <property type="match status" value="1"/>
</dbReference>
<gene>
    <name evidence="12" type="ORF">CD943_15830</name>
</gene>
<evidence type="ECO:0000256" key="8">
    <source>
        <dbReference type="PROSITE-ProRule" id="PRU01360"/>
    </source>
</evidence>
<dbReference type="InterPro" id="IPR000531">
    <property type="entry name" value="Beta-barrel_TonB"/>
</dbReference>
<dbReference type="InterPro" id="IPR012910">
    <property type="entry name" value="Plug_dom"/>
</dbReference>
<reference evidence="12 13" key="2">
    <citation type="submission" date="2017-06" db="EMBL/GenBank/DDBJ databases">
        <authorList>
            <person name="Kim H.J."/>
            <person name="Triplett B.A."/>
        </authorList>
    </citation>
    <scope>NUCLEOTIDE SEQUENCE [LARGE SCALE GENOMIC DNA]</scope>
    <source>
        <strain evidence="12 13">BZC3</strain>
    </source>
</reference>
<dbReference type="PROSITE" id="PS52016">
    <property type="entry name" value="TONB_DEPENDENT_REC_3"/>
    <property type="match status" value="1"/>
</dbReference>
<feature type="domain" description="TonB-dependent receptor-like beta-barrel" evidence="10">
    <location>
        <begin position="430"/>
        <end position="976"/>
    </location>
</feature>
<evidence type="ECO:0000256" key="7">
    <source>
        <dbReference type="ARBA" id="ARBA00023237"/>
    </source>
</evidence>
<evidence type="ECO:0000313" key="12">
    <source>
        <dbReference type="EMBL" id="ASD28234.1"/>
    </source>
</evidence>
<evidence type="ECO:0000256" key="2">
    <source>
        <dbReference type="ARBA" id="ARBA00022448"/>
    </source>
</evidence>
<evidence type="ECO:0000259" key="10">
    <source>
        <dbReference type="Pfam" id="PF00593"/>
    </source>
</evidence>
<dbReference type="InterPro" id="IPR037066">
    <property type="entry name" value="Plug_dom_sf"/>
</dbReference>
<keyword evidence="2 8" id="KW-0813">Transport</keyword>
<name>A0A1Z3M1B6_BREDI</name>
<sequence>MGEAGSDRSRVRFFFLFGGVKVRFSVNRKRLLSTTMIAGAAAMGLAMPAVAQENDQVSQVSDIVVTGSRIARQDYKSSSPIVTVSAEDFQATGAVTIDSLMNDMPQFTPSVSSTSNNPSNGGQANLDLRSLGSKRTLVLMNGRRLVPSNSDGSVDVNLIPTALIKSVETISGGASAAYGSDAVAGVANFIINDSFEGVQIDAQYGQTDRNDGETESYSLTIGGNFADDKGNAVISINRSTRAMIYNAAREFSAISGASGTTPLGSTTFDANNLPSDALFKQYFNSQSAVNTGAIGYNTDGTLFAHQGALGFKSPGGIEYDGFHNPGSNYLFNTGALNYLQLPLERWNVYSSARYKVNDNAEFYGNALFNQYVADQELAATPASSATGFRVPSTNPFIGADLRALLDSRANPNSSFQLSKRFTDLGGRHASYDYNVYQVTGGIRGQVPQSSWTYDVYASFGRVSANETQTGNVSRSSVQTLLDDPWGGAGDGVDEGTMLCEGGFNPFGLAPISADCLSYIGRTSRTATTVEQNVIEGTLQGKAFDLPAGEVRVAMGVQYRENSYRFDSDPSLEKINPKLPHLGADGLPDGGEIGGVEIAGFNPSPSVNGSVNSIDLFGEALVPLLSNLPFIQQLDMTLGYRYSDYSSIGGTQAYRADLDWTIIDGLRLRGGYNRAVRAPSVGELYSPLGVNYMAIGQANASAAGGDPCDRRGFYMNGPNAAQVKQLCIAQGVANPDNFIYTDNQVAGWDGGNPNLSEETADTWSFGVVYQPRFESALFSNMSFAIDYYNIEIEDVISSISAADMLKGCFNGAGENPTYDPNNTYCQLFKRNPLSGAIFDATSNLENLGVLKTAGVDAQFDWRFDLVDLGAPDWGTLNFNAVVSWLAEREDSVVAGGAFTDRKGTISDDFGNTFPEWKSLASVDWAKGPFSATARWRRVGEMTIYGSDEKLDATHYFDLMGSWAINDTVSLRAGVNNVGDQQPRVWDPGVQANTDPSTYDVLGRRYFVGLTARF</sequence>
<dbReference type="SUPFAM" id="SSF56935">
    <property type="entry name" value="Porins"/>
    <property type="match status" value="1"/>
</dbReference>
<comment type="subcellular location">
    <subcellularLocation>
        <location evidence="1 8">Cell outer membrane</location>
        <topology evidence="1 8">Multi-pass membrane protein</topology>
    </subcellularLocation>
</comment>
<dbReference type="Pfam" id="PF00593">
    <property type="entry name" value="TonB_dep_Rec_b-barrel"/>
    <property type="match status" value="1"/>
</dbReference>
<evidence type="ECO:0000256" key="5">
    <source>
        <dbReference type="ARBA" id="ARBA00023077"/>
    </source>
</evidence>
<keyword evidence="12" id="KW-0675">Receptor</keyword>
<dbReference type="AlphaFoldDB" id="A0A1Z3M1B6"/>
<dbReference type="InterPro" id="IPR039426">
    <property type="entry name" value="TonB-dep_rcpt-like"/>
</dbReference>
<dbReference type="GO" id="GO:0009279">
    <property type="term" value="C:cell outer membrane"/>
    <property type="evidence" value="ECO:0007669"/>
    <property type="project" value="UniProtKB-SubCell"/>
</dbReference>
<comment type="similarity">
    <text evidence="8 9">Belongs to the TonB-dependent receptor family.</text>
</comment>
<keyword evidence="7 8" id="KW-0998">Cell outer membrane</keyword>
<proteinExistence type="inferred from homology"/>
<protein>
    <submittedName>
        <fullName evidence="12">TonB-dependent receptor</fullName>
    </submittedName>
</protein>
<keyword evidence="5 9" id="KW-0798">TonB box</keyword>
<keyword evidence="6 8" id="KW-0472">Membrane</keyword>
<keyword evidence="4 8" id="KW-0812">Transmembrane</keyword>
<feature type="domain" description="TonB-dependent receptor plug" evidence="11">
    <location>
        <begin position="76"/>
        <end position="186"/>
    </location>
</feature>
<dbReference type="InterPro" id="IPR036942">
    <property type="entry name" value="Beta-barrel_TonB_sf"/>
</dbReference>
<dbReference type="EMBL" id="CP021995">
    <property type="protein sequence ID" value="ASD28234.1"/>
    <property type="molecule type" value="Genomic_DNA"/>
</dbReference>
<keyword evidence="3 8" id="KW-1134">Transmembrane beta strand</keyword>
<dbReference type="PANTHER" id="PTHR47234:SF2">
    <property type="entry name" value="TONB-DEPENDENT RECEPTOR"/>
    <property type="match status" value="1"/>
</dbReference>
<evidence type="ECO:0000256" key="4">
    <source>
        <dbReference type="ARBA" id="ARBA00022692"/>
    </source>
</evidence>